<dbReference type="VEuPathDB" id="FungiDB:ASPGLDRAFT_1448639"/>
<reference evidence="4" key="1">
    <citation type="journal article" date="2017" name="Genome Biol.">
        <title>Comparative genomics reveals high biological diversity and specific adaptations in the industrially and medically important fungal genus Aspergillus.</title>
        <authorList>
            <person name="de Vries R.P."/>
            <person name="Riley R."/>
            <person name="Wiebenga A."/>
            <person name="Aguilar-Osorio G."/>
            <person name="Amillis S."/>
            <person name="Uchima C.A."/>
            <person name="Anderluh G."/>
            <person name="Asadollahi M."/>
            <person name="Askin M."/>
            <person name="Barry K."/>
            <person name="Battaglia E."/>
            <person name="Bayram O."/>
            <person name="Benocci T."/>
            <person name="Braus-Stromeyer S.A."/>
            <person name="Caldana C."/>
            <person name="Canovas D."/>
            <person name="Cerqueira G.C."/>
            <person name="Chen F."/>
            <person name="Chen W."/>
            <person name="Choi C."/>
            <person name="Clum A."/>
            <person name="Dos Santos R.A."/>
            <person name="Damasio A.R."/>
            <person name="Diallinas G."/>
            <person name="Emri T."/>
            <person name="Fekete E."/>
            <person name="Flipphi M."/>
            <person name="Freyberg S."/>
            <person name="Gallo A."/>
            <person name="Gournas C."/>
            <person name="Habgood R."/>
            <person name="Hainaut M."/>
            <person name="Harispe M.L."/>
            <person name="Henrissat B."/>
            <person name="Hilden K.S."/>
            <person name="Hope R."/>
            <person name="Hossain A."/>
            <person name="Karabika E."/>
            <person name="Karaffa L."/>
            <person name="Karanyi Z."/>
            <person name="Krasevec N."/>
            <person name="Kuo A."/>
            <person name="Kusch H."/>
            <person name="LaButti K."/>
            <person name="Lagendijk E.L."/>
            <person name="Lapidus A."/>
            <person name="Levasseur A."/>
            <person name="Lindquist E."/>
            <person name="Lipzen A."/>
            <person name="Logrieco A.F."/>
            <person name="MacCabe A."/>
            <person name="Maekelae M.R."/>
            <person name="Malavazi I."/>
            <person name="Melin P."/>
            <person name="Meyer V."/>
            <person name="Mielnichuk N."/>
            <person name="Miskei M."/>
            <person name="Molnar A.P."/>
            <person name="Mule G."/>
            <person name="Ngan C.Y."/>
            <person name="Orejas M."/>
            <person name="Orosz E."/>
            <person name="Ouedraogo J.P."/>
            <person name="Overkamp K.M."/>
            <person name="Park H.-S."/>
            <person name="Perrone G."/>
            <person name="Piumi F."/>
            <person name="Punt P.J."/>
            <person name="Ram A.F."/>
            <person name="Ramon A."/>
            <person name="Rauscher S."/>
            <person name="Record E."/>
            <person name="Riano-Pachon D.M."/>
            <person name="Robert V."/>
            <person name="Roehrig J."/>
            <person name="Ruller R."/>
            <person name="Salamov A."/>
            <person name="Salih N.S."/>
            <person name="Samson R.A."/>
            <person name="Sandor E."/>
            <person name="Sanguinetti M."/>
            <person name="Schuetze T."/>
            <person name="Sepcic K."/>
            <person name="Shelest E."/>
            <person name="Sherlock G."/>
            <person name="Sophianopoulou V."/>
            <person name="Squina F.M."/>
            <person name="Sun H."/>
            <person name="Susca A."/>
            <person name="Todd R.B."/>
            <person name="Tsang A."/>
            <person name="Unkles S.E."/>
            <person name="van de Wiele N."/>
            <person name="van Rossen-Uffink D."/>
            <person name="Oliveira J.V."/>
            <person name="Vesth T.C."/>
            <person name="Visser J."/>
            <person name="Yu J.-H."/>
            <person name="Zhou M."/>
            <person name="Andersen M.R."/>
            <person name="Archer D.B."/>
            <person name="Baker S.E."/>
            <person name="Benoit I."/>
            <person name="Brakhage A.A."/>
            <person name="Braus G.H."/>
            <person name="Fischer R."/>
            <person name="Frisvad J.C."/>
            <person name="Goldman G.H."/>
            <person name="Houbraken J."/>
            <person name="Oakley B."/>
            <person name="Pocsi I."/>
            <person name="Scazzocchio C."/>
            <person name="Seiboth B."/>
            <person name="vanKuyk P.A."/>
            <person name="Wortman J."/>
            <person name="Dyer P.S."/>
            <person name="Grigoriev I.V."/>
        </authorList>
    </citation>
    <scope>NUCLEOTIDE SEQUENCE [LARGE SCALE GENOMIC DNA]</scope>
    <source>
        <strain evidence="4">CBS 516.65</strain>
    </source>
</reference>
<sequence>MKRTVFTTTTTLPATISRETIIDTLHNHQEMIELNPLVIRYSRCQPTPSAPDEEHASDWIWYGLTDRIKFLPGKWFRGKISYKGSFRDLPRGLRTHVYAPMGVDIRATWSVGGNKEEEEEEGEAGEEGQASSDATNMNDGLDGQGQGLYLREEVDLRCPFWSAGFVKKTMRRSHGVLVDRLIGKASHGGAEAAQQQQQQQQAPASPGLAPPPEIRINDVPASVSMELARPRPRRRKQSVAELE</sequence>
<dbReference type="AlphaFoldDB" id="A0A1L9VKQ7"/>
<feature type="compositionally biased region" description="Polar residues" evidence="1">
    <location>
        <begin position="129"/>
        <end position="138"/>
    </location>
</feature>
<name>A0A1L9VKQ7_ASPGL</name>
<accession>A0A1L9VKQ7</accession>
<feature type="compositionally biased region" description="Low complexity" evidence="1">
    <location>
        <begin position="192"/>
        <end position="207"/>
    </location>
</feature>
<dbReference type="RefSeq" id="XP_022401205.1">
    <property type="nucleotide sequence ID" value="XM_022541831.1"/>
</dbReference>
<feature type="domain" description="DUF7053" evidence="2">
    <location>
        <begin position="2"/>
        <end position="186"/>
    </location>
</feature>
<evidence type="ECO:0000259" key="2">
    <source>
        <dbReference type="Pfam" id="PF23155"/>
    </source>
</evidence>
<dbReference type="InterPro" id="IPR055481">
    <property type="entry name" value="DUF7053"/>
</dbReference>
<protein>
    <recommendedName>
        <fullName evidence="2">DUF7053 domain-containing protein</fullName>
    </recommendedName>
</protein>
<organism evidence="3 4">
    <name type="scientific">Aspergillus glaucus CBS 516.65</name>
    <dbReference type="NCBI Taxonomy" id="1160497"/>
    <lineage>
        <taxon>Eukaryota</taxon>
        <taxon>Fungi</taxon>
        <taxon>Dikarya</taxon>
        <taxon>Ascomycota</taxon>
        <taxon>Pezizomycotina</taxon>
        <taxon>Eurotiomycetes</taxon>
        <taxon>Eurotiomycetidae</taxon>
        <taxon>Eurotiales</taxon>
        <taxon>Aspergillaceae</taxon>
        <taxon>Aspergillus</taxon>
        <taxon>Aspergillus subgen. Aspergillus</taxon>
    </lineage>
</organism>
<dbReference type="OrthoDB" id="5078320at2759"/>
<dbReference type="PANTHER" id="PTHR38117:SF2">
    <property type="entry name" value="NACHT AND WD40 DOMAIN PROTEIN"/>
    <property type="match status" value="1"/>
</dbReference>
<evidence type="ECO:0000313" key="3">
    <source>
        <dbReference type="EMBL" id="OJJ84507.1"/>
    </source>
</evidence>
<evidence type="ECO:0000256" key="1">
    <source>
        <dbReference type="SAM" id="MobiDB-lite"/>
    </source>
</evidence>
<gene>
    <name evidence="3" type="ORF">ASPGLDRAFT_1448639</name>
</gene>
<feature type="region of interest" description="Disordered" evidence="1">
    <location>
        <begin position="187"/>
        <end position="243"/>
    </location>
</feature>
<dbReference type="Proteomes" id="UP000184300">
    <property type="component" value="Unassembled WGS sequence"/>
</dbReference>
<feature type="compositionally biased region" description="Acidic residues" evidence="1">
    <location>
        <begin position="116"/>
        <end position="126"/>
    </location>
</feature>
<feature type="region of interest" description="Disordered" evidence="1">
    <location>
        <begin position="112"/>
        <end position="145"/>
    </location>
</feature>
<proteinExistence type="predicted"/>
<dbReference type="EMBL" id="KV878896">
    <property type="protein sequence ID" value="OJJ84507.1"/>
    <property type="molecule type" value="Genomic_DNA"/>
</dbReference>
<evidence type="ECO:0000313" key="4">
    <source>
        <dbReference type="Proteomes" id="UP000184300"/>
    </source>
</evidence>
<dbReference type="Pfam" id="PF23155">
    <property type="entry name" value="DUF7053"/>
    <property type="match status" value="1"/>
</dbReference>
<dbReference type="STRING" id="1160497.A0A1L9VKQ7"/>
<dbReference type="GeneID" id="34458092"/>
<dbReference type="PANTHER" id="PTHR38117">
    <property type="entry name" value="NACHT AND WD40 DOMAIN PROTEIN"/>
    <property type="match status" value="1"/>
</dbReference>
<keyword evidence="4" id="KW-1185">Reference proteome</keyword>